<dbReference type="Gene3D" id="1.10.246.200">
    <property type="entry name" value="WPP domain"/>
    <property type="match status" value="1"/>
</dbReference>
<evidence type="ECO:0000313" key="7">
    <source>
        <dbReference type="EMBL" id="KAJ6730121.1"/>
    </source>
</evidence>
<evidence type="ECO:0000259" key="6">
    <source>
        <dbReference type="Pfam" id="PF13943"/>
    </source>
</evidence>
<evidence type="ECO:0000256" key="1">
    <source>
        <dbReference type="ARBA" id="ARBA00004123"/>
    </source>
</evidence>
<dbReference type="GO" id="GO:0048527">
    <property type="term" value="P:lateral root development"/>
    <property type="evidence" value="ECO:0007669"/>
    <property type="project" value="InterPro"/>
</dbReference>
<evidence type="ECO:0000256" key="2">
    <source>
        <dbReference type="ARBA" id="ARBA00004496"/>
    </source>
</evidence>
<dbReference type="InterPro" id="IPR025265">
    <property type="entry name" value="WPP_dom"/>
</dbReference>
<dbReference type="Proteomes" id="UP001151529">
    <property type="component" value="Chromosome 2"/>
</dbReference>
<evidence type="ECO:0000256" key="5">
    <source>
        <dbReference type="SAM" id="MobiDB-lite"/>
    </source>
</evidence>
<keyword evidence="3" id="KW-0963">Cytoplasm</keyword>
<gene>
    <name evidence="7" type="ORF">OIU85_020963</name>
</gene>
<feature type="region of interest" description="Disordered" evidence="5">
    <location>
        <begin position="1"/>
        <end position="28"/>
    </location>
</feature>
<name>A0A9Q0ZD52_SALVM</name>
<dbReference type="InterPro" id="IPR038214">
    <property type="entry name" value="WPP_sf"/>
</dbReference>
<feature type="compositionally biased region" description="Polar residues" evidence="5">
    <location>
        <begin position="135"/>
        <end position="148"/>
    </location>
</feature>
<sequence>MSDSETTTTVSTTAPPPEDDSSTTDTKKQARNAISFSIWPLTQRTRDAVITRLIETLSTTSLLSKRYGTVPHEESFEVSRRIEEEAFSFAAALASSEDDGLEVVQLYSKEISKRMLETVKARAGPNANGGKRATETVSADMTPTSASSEKVEPLVKREERKLAGSWRLNLESNSTILEEFSEAIYNALSVCGSMVSWYISVYFLV</sequence>
<comment type="subcellular location">
    <subcellularLocation>
        <location evidence="2">Cytoplasm</location>
    </subcellularLocation>
    <subcellularLocation>
        <location evidence="1">Nucleus</location>
    </subcellularLocation>
</comment>
<dbReference type="GO" id="GO:0005634">
    <property type="term" value="C:nucleus"/>
    <property type="evidence" value="ECO:0007669"/>
    <property type="project" value="UniProtKB-SubCell"/>
</dbReference>
<proteinExistence type="predicted"/>
<dbReference type="OrthoDB" id="1927559at2759"/>
<dbReference type="Pfam" id="PF13943">
    <property type="entry name" value="WPP"/>
    <property type="match status" value="1"/>
</dbReference>
<protein>
    <submittedName>
        <fullName evidence="7">WPP DOMAIN-CONTAINING PROTEIN 1-RELATED</fullName>
    </submittedName>
</protein>
<dbReference type="PANTHER" id="PTHR34362:SF1">
    <property type="entry name" value="WPP DOMAIN-CONTAINING PROTEIN 1-RELATED"/>
    <property type="match status" value="1"/>
</dbReference>
<evidence type="ECO:0000313" key="8">
    <source>
        <dbReference type="Proteomes" id="UP001151529"/>
    </source>
</evidence>
<evidence type="ECO:0000256" key="3">
    <source>
        <dbReference type="ARBA" id="ARBA00022490"/>
    </source>
</evidence>
<organism evidence="7 8">
    <name type="scientific">Salix viminalis</name>
    <name type="common">Common osier</name>
    <name type="synonym">Basket willow</name>
    <dbReference type="NCBI Taxonomy" id="40686"/>
    <lineage>
        <taxon>Eukaryota</taxon>
        <taxon>Viridiplantae</taxon>
        <taxon>Streptophyta</taxon>
        <taxon>Embryophyta</taxon>
        <taxon>Tracheophyta</taxon>
        <taxon>Spermatophyta</taxon>
        <taxon>Magnoliopsida</taxon>
        <taxon>eudicotyledons</taxon>
        <taxon>Gunneridae</taxon>
        <taxon>Pentapetalae</taxon>
        <taxon>rosids</taxon>
        <taxon>fabids</taxon>
        <taxon>Malpighiales</taxon>
        <taxon>Salicaceae</taxon>
        <taxon>Saliceae</taxon>
        <taxon>Salix</taxon>
    </lineage>
</organism>
<evidence type="ECO:0000256" key="4">
    <source>
        <dbReference type="ARBA" id="ARBA00023242"/>
    </source>
</evidence>
<dbReference type="GO" id="GO:0000278">
    <property type="term" value="P:mitotic cell cycle"/>
    <property type="evidence" value="ECO:0007669"/>
    <property type="project" value="InterPro"/>
</dbReference>
<comment type="caution">
    <text evidence="7">The sequence shown here is derived from an EMBL/GenBank/DDBJ whole genome shotgun (WGS) entry which is preliminary data.</text>
</comment>
<dbReference type="InterPro" id="IPR044692">
    <property type="entry name" value="WPP1/2/3"/>
</dbReference>
<feature type="region of interest" description="Disordered" evidence="5">
    <location>
        <begin position="123"/>
        <end position="153"/>
    </location>
</feature>
<keyword evidence="8" id="KW-1185">Reference proteome</keyword>
<dbReference type="GO" id="GO:0005737">
    <property type="term" value="C:cytoplasm"/>
    <property type="evidence" value="ECO:0007669"/>
    <property type="project" value="UniProtKB-SubCell"/>
</dbReference>
<dbReference type="EMBL" id="JAPFFL010000004">
    <property type="protein sequence ID" value="KAJ6730121.1"/>
    <property type="molecule type" value="Genomic_DNA"/>
</dbReference>
<reference evidence="7" key="1">
    <citation type="submission" date="2022-11" db="EMBL/GenBank/DDBJ databases">
        <authorList>
            <person name="Hyden B.L."/>
            <person name="Feng K."/>
            <person name="Yates T."/>
            <person name="Jawdy S."/>
            <person name="Smart L.B."/>
            <person name="Muchero W."/>
        </authorList>
    </citation>
    <scope>NUCLEOTIDE SEQUENCE</scope>
    <source>
        <tissue evidence="7">Shoot tip</tissue>
    </source>
</reference>
<feature type="domain" description="WPP" evidence="6">
    <location>
        <begin position="35"/>
        <end position="126"/>
    </location>
</feature>
<dbReference type="AlphaFoldDB" id="A0A9Q0ZD52"/>
<accession>A0A9Q0ZD52</accession>
<reference evidence="7" key="2">
    <citation type="journal article" date="2023" name="Int. J. Mol. Sci.">
        <title>De Novo Assembly and Annotation of 11 Diverse Shrub Willow (Salix) Genomes Reveals Novel Gene Organization in Sex-Linked Regions.</title>
        <authorList>
            <person name="Hyden B."/>
            <person name="Feng K."/>
            <person name="Yates T.B."/>
            <person name="Jawdy S."/>
            <person name="Cereghino C."/>
            <person name="Smart L.B."/>
            <person name="Muchero W."/>
        </authorList>
    </citation>
    <scope>NUCLEOTIDE SEQUENCE [LARGE SCALE GENOMIC DNA]</scope>
    <source>
        <tissue evidence="7">Shoot tip</tissue>
    </source>
</reference>
<feature type="compositionally biased region" description="Low complexity" evidence="5">
    <location>
        <begin position="1"/>
        <end position="13"/>
    </location>
</feature>
<keyword evidence="4" id="KW-0539">Nucleus</keyword>
<dbReference type="PANTHER" id="PTHR34362">
    <property type="entry name" value="WPP DOMAIN-CONTAINING PROTEIN 1-RELATED"/>
    <property type="match status" value="1"/>
</dbReference>